<evidence type="ECO:0000256" key="4">
    <source>
        <dbReference type="ARBA" id="ARBA00023136"/>
    </source>
</evidence>
<feature type="domain" description="RagB/SusD" evidence="7">
    <location>
        <begin position="268"/>
        <end position="494"/>
    </location>
</feature>
<dbReference type="PROSITE" id="PS51257">
    <property type="entry name" value="PROKAR_LIPOPROTEIN"/>
    <property type="match status" value="1"/>
</dbReference>
<evidence type="ECO:0000259" key="8">
    <source>
        <dbReference type="Pfam" id="PF14322"/>
    </source>
</evidence>
<dbReference type="Gene3D" id="1.25.40.390">
    <property type="match status" value="1"/>
</dbReference>
<evidence type="ECO:0000313" key="9">
    <source>
        <dbReference type="EMBL" id="MBC6609454.1"/>
    </source>
</evidence>
<feature type="chain" id="PRO_5047287939" evidence="6">
    <location>
        <begin position="22"/>
        <end position="494"/>
    </location>
</feature>
<evidence type="ECO:0000256" key="2">
    <source>
        <dbReference type="ARBA" id="ARBA00006275"/>
    </source>
</evidence>
<reference evidence="9 10" key="1">
    <citation type="submission" date="2020-08" db="EMBL/GenBank/DDBJ databases">
        <title>Hymenobacter sp.</title>
        <authorList>
            <person name="Kim M.K."/>
        </authorList>
    </citation>
    <scope>NUCLEOTIDE SEQUENCE [LARGE SCALE GENOMIC DNA]</scope>
    <source>
        <strain evidence="9 10">BT507</strain>
    </source>
</reference>
<dbReference type="EMBL" id="JACSCY010000001">
    <property type="protein sequence ID" value="MBC6609454.1"/>
    <property type="molecule type" value="Genomic_DNA"/>
</dbReference>
<comment type="subcellular location">
    <subcellularLocation>
        <location evidence="1">Cell outer membrane</location>
    </subcellularLocation>
</comment>
<comment type="similarity">
    <text evidence="2">Belongs to the SusD family.</text>
</comment>
<dbReference type="Proteomes" id="UP000622017">
    <property type="component" value="Unassembled WGS sequence"/>
</dbReference>
<keyword evidence="4" id="KW-0472">Membrane</keyword>
<dbReference type="SUPFAM" id="SSF48452">
    <property type="entry name" value="TPR-like"/>
    <property type="match status" value="1"/>
</dbReference>
<sequence length="494" mass="53874">MKAKHYIIALASLSLSMAVSSCQDFLDTQPLGEELSENFFATSDGAVQATNAIYNQLRDFSVHTFSFIGIASVASDDADKGSTPGDAPAMGELDNFTATAANGLLDGFWQGHYLGIARANQVILRVPDIQMDDALKARLIGEARFLRAYFYFNLVRTYGGVPIIDELPPRDGSNSSKPRATREQTYQFIIDDLNAAVAALPVRSAYPAADLGRITKGAAQGMLAKVYMYQNNWGQVLSLTDAVIASGEYSLYNNYALLFNLEGENSSESIFEVQCATLPQGGGGSQYAEVQSPRAPIPTGGWGFNSPSENLNSAYEEGDPRRQATIIYAGENLGDGVTIPTVIDNPRYNQKAYVRATDPRSPNGMGDSGKNIRILRYADVLLMNAEAANQQGNSAKALTDLNLVRKRARGTSTTVLPDVTTTDQLELRQAIWRERRVELAMEHDRFWDLVRQGRAGTVLRAVGKNFVDGKNEVFPIPQNRIDISGGLITQNPGY</sequence>
<keyword evidence="10" id="KW-1185">Reference proteome</keyword>
<protein>
    <submittedName>
        <fullName evidence="9">RagB/SusD family nutrient uptake outer membrane protein</fullName>
    </submittedName>
</protein>
<evidence type="ECO:0000256" key="3">
    <source>
        <dbReference type="ARBA" id="ARBA00022729"/>
    </source>
</evidence>
<accession>A0ABR7MEF4</accession>
<name>A0ABR7MEF4_9BACT</name>
<keyword evidence="3 6" id="KW-0732">Signal</keyword>
<keyword evidence="5" id="KW-0998">Cell outer membrane</keyword>
<evidence type="ECO:0000256" key="5">
    <source>
        <dbReference type="ARBA" id="ARBA00023237"/>
    </source>
</evidence>
<dbReference type="CDD" id="cd08977">
    <property type="entry name" value="SusD"/>
    <property type="match status" value="1"/>
</dbReference>
<proteinExistence type="inferred from homology"/>
<evidence type="ECO:0000256" key="1">
    <source>
        <dbReference type="ARBA" id="ARBA00004442"/>
    </source>
</evidence>
<dbReference type="RefSeq" id="WP_187317766.1">
    <property type="nucleotide sequence ID" value="NZ_JACSCY010000001.1"/>
</dbReference>
<organism evidence="9 10">
    <name type="scientific">Hymenobacter citatus</name>
    <dbReference type="NCBI Taxonomy" id="2763506"/>
    <lineage>
        <taxon>Bacteria</taxon>
        <taxon>Pseudomonadati</taxon>
        <taxon>Bacteroidota</taxon>
        <taxon>Cytophagia</taxon>
        <taxon>Cytophagales</taxon>
        <taxon>Hymenobacteraceae</taxon>
        <taxon>Hymenobacter</taxon>
    </lineage>
</organism>
<feature type="domain" description="SusD-like N-terminal" evidence="8">
    <location>
        <begin position="103"/>
        <end position="228"/>
    </location>
</feature>
<dbReference type="Pfam" id="PF07980">
    <property type="entry name" value="SusD_RagB"/>
    <property type="match status" value="1"/>
</dbReference>
<evidence type="ECO:0000259" key="7">
    <source>
        <dbReference type="Pfam" id="PF07980"/>
    </source>
</evidence>
<dbReference type="Pfam" id="PF14322">
    <property type="entry name" value="SusD-like_3"/>
    <property type="match status" value="1"/>
</dbReference>
<dbReference type="InterPro" id="IPR011990">
    <property type="entry name" value="TPR-like_helical_dom_sf"/>
</dbReference>
<dbReference type="InterPro" id="IPR012944">
    <property type="entry name" value="SusD_RagB_dom"/>
</dbReference>
<evidence type="ECO:0000256" key="6">
    <source>
        <dbReference type="SAM" id="SignalP"/>
    </source>
</evidence>
<comment type="caution">
    <text evidence="9">The sequence shown here is derived from an EMBL/GenBank/DDBJ whole genome shotgun (WGS) entry which is preliminary data.</text>
</comment>
<dbReference type="InterPro" id="IPR033985">
    <property type="entry name" value="SusD-like_N"/>
</dbReference>
<feature type="signal peptide" evidence="6">
    <location>
        <begin position="1"/>
        <end position="21"/>
    </location>
</feature>
<gene>
    <name evidence="9" type="ORF">H8B15_00885</name>
</gene>
<evidence type="ECO:0000313" key="10">
    <source>
        <dbReference type="Proteomes" id="UP000622017"/>
    </source>
</evidence>